<dbReference type="PROSITE" id="PS00108">
    <property type="entry name" value="PROTEIN_KINASE_ST"/>
    <property type="match status" value="1"/>
</dbReference>
<comment type="catalytic activity">
    <reaction evidence="11">
        <text>L-threonyl-[protein] + ATP = O-phospho-L-threonyl-[protein] + ADP + H(+)</text>
        <dbReference type="Rhea" id="RHEA:46608"/>
        <dbReference type="Rhea" id="RHEA-COMP:11060"/>
        <dbReference type="Rhea" id="RHEA-COMP:11605"/>
        <dbReference type="ChEBI" id="CHEBI:15378"/>
        <dbReference type="ChEBI" id="CHEBI:30013"/>
        <dbReference type="ChEBI" id="CHEBI:30616"/>
        <dbReference type="ChEBI" id="CHEBI:61977"/>
        <dbReference type="ChEBI" id="CHEBI:456216"/>
        <dbReference type="EC" id="2.7.11.1"/>
    </reaction>
</comment>
<dbReference type="FunFam" id="3.30.200.20:FF:000659">
    <property type="entry name" value="SH2-protein kinase domain containing protein"/>
    <property type="match status" value="1"/>
</dbReference>
<sequence>MASQQQQQMKARKDIQTQQAQSASDILGPPEISETEITTESILGDGSFGTVYKGRCRLKDVAVKVMLKQVDQKTLTDFRKEVAIMSKIFHPNIVLFLGACTSTPGKLMICTELMKGNLESLLLDPMVKLPLITRMRMAKDAALGVLWLHSSNPVFIHRDLKTSNLLVDSNLTVKVCDFGLSQIKQRGENLKDGQDGAKGTPLWMAPEVLQGRLFNEKADVYSFGLVLWQIFTRQELFPEFDNFFKFVAAICEKQLRPSIPDDCPKSLKELIQKCWDPNPEVRPSFEGIVSELEEIIIDCCIPDEYGAILWKNHFKHENEANWKDFINVFSNFVGLTNANTPSMSDLLQFSPNLNGSTIELNFKCLKSIIVSSPKGPHEEEVVLMEQFGKVLAWFGNLKEDGSQILDKIRQLMECAWFHGDISTSESENRLRQKPEGTFLVRFSTSEYGAYTISKVSKNGGISHQRIHRPQGKFQVNNSKYLSVKELITGEAQALGINTPCLGSRFLSLIYKAQLSGYIN</sequence>
<keyword evidence="3" id="KW-0723">Serine/threonine-protein kinase</keyword>
<feature type="region of interest" description="Disordered" evidence="16">
    <location>
        <begin position="1"/>
        <end position="30"/>
    </location>
</feature>
<dbReference type="InterPro" id="IPR017441">
    <property type="entry name" value="Protein_kinase_ATP_BS"/>
</dbReference>
<evidence type="ECO:0000256" key="11">
    <source>
        <dbReference type="ARBA" id="ARBA00047899"/>
    </source>
</evidence>
<dbReference type="PANTHER" id="PTHR44329">
    <property type="entry name" value="SERINE/THREONINE-PROTEIN KINASE TNNI3K-RELATED"/>
    <property type="match status" value="1"/>
</dbReference>
<keyword evidence="20" id="KW-1185">Reference proteome</keyword>
<evidence type="ECO:0000313" key="19">
    <source>
        <dbReference type="EMBL" id="KAK5581565.1"/>
    </source>
</evidence>
<comment type="subcellular location">
    <subcellularLocation>
        <location evidence="1">Membrane</location>
    </subcellularLocation>
</comment>
<accession>A0AAN7U8M9</accession>
<comment type="caution">
    <text evidence="19">The sequence shown here is derived from an EMBL/GenBank/DDBJ whole genome shotgun (WGS) entry which is preliminary data.</text>
</comment>
<evidence type="ECO:0000256" key="9">
    <source>
        <dbReference type="ARBA" id="ARBA00023137"/>
    </source>
</evidence>
<keyword evidence="14" id="KW-0727">SH2 domain</keyword>
<dbReference type="PROSITE" id="PS50011">
    <property type="entry name" value="PROTEIN_KINASE_DOM"/>
    <property type="match status" value="1"/>
</dbReference>
<feature type="binding site" evidence="15">
    <location>
        <position position="64"/>
    </location>
    <ligand>
        <name>ATP</name>
        <dbReference type="ChEBI" id="CHEBI:30616"/>
    </ligand>
</feature>
<proteinExistence type="inferred from homology"/>
<dbReference type="Pfam" id="PF07714">
    <property type="entry name" value="PK_Tyr_Ser-Thr"/>
    <property type="match status" value="1"/>
</dbReference>
<dbReference type="InterPro" id="IPR001245">
    <property type="entry name" value="Ser-Thr/Tyr_kinase_cat_dom"/>
</dbReference>
<comment type="catalytic activity">
    <reaction evidence="12">
        <text>L-seryl-[protein] + ATP = O-phospho-L-seryl-[protein] + ADP + H(+)</text>
        <dbReference type="Rhea" id="RHEA:17989"/>
        <dbReference type="Rhea" id="RHEA-COMP:9863"/>
        <dbReference type="Rhea" id="RHEA-COMP:11604"/>
        <dbReference type="ChEBI" id="CHEBI:15378"/>
        <dbReference type="ChEBI" id="CHEBI:29999"/>
        <dbReference type="ChEBI" id="CHEBI:30616"/>
        <dbReference type="ChEBI" id="CHEBI:83421"/>
        <dbReference type="ChEBI" id="CHEBI:456216"/>
        <dbReference type="EC" id="2.7.11.1"/>
    </reaction>
</comment>
<dbReference type="EMBL" id="JAVFKY010000002">
    <property type="protein sequence ID" value="KAK5581565.1"/>
    <property type="molecule type" value="Genomic_DNA"/>
</dbReference>
<feature type="domain" description="Protein kinase" evidence="18">
    <location>
        <begin position="37"/>
        <end position="296"/>
    </location>
</feature>
<dbReference type="InterPro" id="IPR011009">
    <property type="entry name" value="Kinase-like_dom_sf"/>
</dbReference>
<evidence type="ECO:0000256" key="6">
    <source>
        <dbReference type="ARBA" id="ARBA00022777"/>
    </source>
</evidence>
<dbReference type="Gene3D" id="1.10.510.10">
    <property type="entry name" value="Transferase(Phosphotransferase) domain 1"/>
    <property type="match status" value="1"/>
</dbReference>
<dbReference type="PRINTS" id="PR00109">
    <property type="entry name" value="TYRKINASE"/>
</dbReference>
<keyword evidence="7 15" id="KW-0067">ATP-binding</keyword>
<evidence type="ECO:0000256" key="4">
    <source>
        <dbReference type="ARBA" id="ARBA00022679"/>
    </source>
</evidence>
<evidence type="ECO:0000256" key="10">
    <source>
        <dbReference type="ARBA" id="ARBA00025089"/>
    </source>
</evidence>
<evidence type="ECO:0000256" key="12">
    <source>
        <dbReference type="ARBA" id="ARBA00048679"/>
    </source>
</evidence>
<dbReference type="Gene3D" id="3.30.200.20">
    <property type="entry name" value="Phosphorylase Kinase, domain 1"/>
    <property type="match status" value="1"/>
</dbReference>
<evidence type="ECO:0000256" key="15">
    <source>
        <dbReference type="PROSITE-ProRule" id="PRU10141"/>
    </source>
</evidence>
<comment type="similarity">
    <text evidence="13">Belongs to the protein kinase superfamily. TKL Ser/Thr protein kinase family. SH2 domain-containing protein kinase subfamily.</text>
</comment>
<dbReference type="InterPro" id="IPR000719">
    <property type="entry name" value="Prot_kinase_dom"/>
</dbReference>
<dbReference type="FunFam" id="1.10.510.10:FF:000476">
    <property type="entry name" value="PAS domain-containing protein tyrosine kinase family protein"/>
    <property type="match status" value="1"/>
</dbReference>
<feature type="domain" description="SH2" evidence="17">
    <location>
        <begin position="416"/>
        <end position="487"/>
    </location>
</feature>
<dbReference type="GO" id="GO:0004674">
    <property type="term" value="F:protein serine/threonine kinase activity"/>
    <property type="evidence" value="ECO:0007669"/>
    <property type="project" value="UniProtKB-KW"/>
</dbReference>
<keyword evidence="6" id="KW-0418">Kinase</keyword>
<evidence type="ECO:0000256" key="16">
    <source>
        <dbReference type="SAM" id="MobiDB-lite"/>
    </source>
</evidence>
<evidence type="ECO:0000259" key="18">
    <source>
        <dbReference type="PROSITE" id="PS50011"/>
    </source>
</evidence>
<dbReference type="GO" id="GO:0016020">
    <property type="term" value="C:membrane"/>
    <property type="evidence" value="ECO:0007669"/>
    <property type="project" value="UniProtKB-SubCell"/>
</dbReference>
<dbReference type="InterPro" id="IPR035844">
    <property type="entry name" value="ShkA/ShkC_SH2"/>
</dbReference>
<evidence type="ECO:0000256" key="3">
    <source>
        <dbReference type="ARBA" id="ARBA00022527"/>
    </source>
</evidence>
<evidence type="ECO:0000256" key="8">
    <source>
        <dbReference type="ARBA" id="ARBA00023136"/>
    </source>
</evidence>
<dbReference type="InterPro" id="IPR036860">
    <property type="entry name" value="SH2_dom_sf"/>
</dbReference>
<dbReference type="Gene3D" id="3.30.505.10">
    <property type="entry name" value="SH2 domain"/>
    <property type="match status" value="1"/>
</dbReference>
<protein>
    <recommendedName>
        <fullName evidence="2">non-specific serine/threonine protein kinase</fullName>
        <ecNumber evidence="2">2.7.11.1</ecNumber>
    </recommendedName>
</protein>
<dbReference type="AlphaFoldDB" id="A0AAN7U8M9"/>
<evidence type="ECO:0000259" key="17">
    <source>
        <dbReference type="PROSITE" id="PS50001"/>
    </source>
</evidence>
<keyword evidence="5 15" id="KW-0547">Nucleotide-binding</keyword>
<evidence type="ECO:0000256" key="14">
    <source>
        <dbReference type="PROSITE-ProRule" id="PRU00191"/>
    </source>
</evidence>
<evidence type="ECO:0000256" key="2">
    <source>
        <dbReference type="ARBA" id="ARBA00012513"/>
    </source>
</evidence>
<dbReference type="Proteomes" id="UP001344447">
    <property type="component" value="Unassembled WGS sequence"/>
</dbReference>
<dbReference type="PROSITE" id="PS00107">
    <property type="entry name" value="PROTEIN_KINASE_ATP"/>
    <property type="match status" value="1"/>
</dbReference>
<dbReference type="SUPFAM" id="SSF55550">
    <property type="entry name" value="SH2 domain"/>
    <property type="match status" value="1"/>
</dbReference>
<evidence type="ECO:0000313" key="20">
    <source>
        <dbReference type="Proteomes" id="UP001344447"/>
    </source>
</evidence>
<keyword evidence="8" id="KW-0472">Membrane</keyword>
<dbReference type="SMART" id="SM00220">
    <property type="entry name" value="S_TKc"/>
    <property type="match status" value="1"/>
</dbReference>
<evidence type="ECO:0000256" key="7">
    <source>
        <dbReference type="ARBA" id="ARBA00022840"/>
    </source>
</evidence>
<dbReference type="InterPro" id="IPR008271">
    <property type="entry name" value="Ser/Thr_kinase_AS"/>
</dbReference>
<dbReference type="CDD" id="cd13999">
    <property type="entry name" value="STKc_MAP3K-like"/>
    <property type="match status" value="1"/>
</dbReference>
<dbReference type="Pfam" id="PF00017">
    <property type="entry name" value="SH2"/>
    <property type="match status" value="1"/>
</dbReference>
<comment type="function">
    <text evidence="10">Required for proper chemotaxis and phagocytosis; proper spatiotemporal control of F-actin levels in chemotaxing cells. Negative regulator of the PI3K (phosphatidylinositol 3 kinase) pathway. Predominantly phosphorylates serines and threonines and tyrosines at a lower level.</text>
</comment>
<organism evidence="19 20">
    <name type="scientific">Dictyostelium firmibasis</name>
    <dbReference type="NCBI Taxonomy" id="79012"/>
    <lineage>
        <taxon>Eukaryota</taxon>
        <taxon>Amoebozoa</taxon>
        <taxon>Evosea</taxon>
        <taxon>Eumycetozoa</taxon>
        <taxon>Dictyostelia</taxon>
        <taxon>Dictyosteliales</taxon>
        <taxon>Dictyosteliaceae</taxon>
        <taxon>Dictyostelium</taxon>
    </lineage>
</organism>
<dbReference type="GO" id="GO:0004713">
    <property type="term" value="F:protein tyrosine kinase activity"/>
    <property type="evidence" value="ECO:0007669"/>
    <property type="project" value="UniProtKB-KW"/>
</dbReference>
<reference evidence="19 20" key="1">
    <citation type="submission" date="2023-11" db="EMBL/GenBank/DDBJ databases">
        <title>Dfirmibasis_genome.</title>
        <authorList>
            <person name="Edelbroek B."/>
            <person name="Kjellin J."/>
            <person name="Jerlstrom-Hultqvist J."/>
            <person name="Soderbom F."/>
        </authorList>
    </citation>
    <scope>NUCLEOTIDE SEQUENCE [LARGE SCALE GENOMIC DNA]</scope>
    <source>
        <strain evidence="19 20">TNS-C-14</strain>
    </source>
</reference>
<keyword evidence="9" id="KW-0829">Tyrosine-protein kinase</keyword>
<name>A0AAN7U8M9_9MYCE</name>
<dbReference type="GO" id="GO:0005524">
    <property type="term" value="F:ATP binding"/>
    <property type="evidence" value="ECO:0007669"/>
    <property type="project" value="UniProtKB-UniRule"/>
</dbReference>
<evidence type="ECO:0000256" key="5">
    <source>
        <dbReference type="ARBA" id="ARBA00022741"/>
    </source>
</evidence>
<evidence type="ECO:0000256" key="1">
    <source>
        <dbReference type="ARBA" id="ARBA00004370"/>
    </source>
</evidence>
<dbReference type="SMART" id="SM00252">
    <property type="entry name" value="SH2"/>
    <property type="match status" value="1"/>
</dbReference>
<dbReference type="InterPro" id="IPR051681">
    <property type="entry name" value="Ser/Thr_Kinases-Pseudokinases"/>
</dbReference>
<dbReference type="PANTHER" id="PTHR44329:SF8">
    <property type="entry name" value="DUAL SPECIFICITY PROTEIN KINASE SHKA"/>
    <property type="match status" value="1"/>
</dbReference>
<dbReference type="EC" id="2.7.11.1" evidence="2"/>
<dbReference type="SUPFAM" id="SSF56112">
    <property type="entry name" value="Protein kinase-like (PK-like)"/>
    <property type="match status" value="1"/>
</dbReference>
<gene>
    <name evidence="19" type="ORF">RB653_001601</name>
</gene>
<dbReference type="PROSITE" id="PS50001">
    <property type="entry name" value="SH2"/>
    <property type="match status" value="1"/>
</dbReference>
<dbReference type="CDD" id="cd10356">
    <property type="entry name" value="SH2_ShkA_ShkC"/>
    <property type="match status" value="1"/>
</dbReference>
<keyword evidence="4" id="KW-0808">Transferase</keyword>
<evidence type="ECO:0000256" key="13">
    <source>
        <dbReference type="ARBA" id="ARBA00061341"/>
    </source>
</evidence>
<dbReference type="InterPro" id="IPR000980">
    <property type="entry name" value="SH2"/>
</dbReference>